<comment type="caution">
    <text evidence="3">The sequence shown here is derived from an EMBL/GenBank/DDBJ whole genome shotgun (WGS) entry which is preliminary data.</text>
</comment>
<dbReference type="Gene3D" id="1.10.1660.10">
    <property type="match status" value="1"/>
</dbReference>
<dbReference type="CDD" id="cd00592">
    <property type="entry name" value="HTH_MerR-like"/>
    <property type="match status" value="1"/>
</dbReference>
<dbReference type="Proteomes" id="UP000178622">
    <property type="component" value="Unassembled WGS sequence"/>
</dbReference>
<organism evidence="3 4">
    <name type="scientific">Floricoccus tropicus</name>
    <dbReference type="NCBI Taxonomy" id="1859473"/>
    <lineage>
        <taxon>Bacteria</taxon>
        <taxon>Bacillati</taxon>
        <taxon>Bacillota</taxon>
        <taxon>Bacilli</taxon>
        <taxon>Lactobacillales</taxon>
        <taxon>Streptococcaceae</taxon>
        <taxon>Floricoccus</taxon>
    </lineage>
</organism>
<evidence type="ECO:0000256" key="1">
    <source>
        <dbReference type="ARBA" id="ARBA00023125"/>
    </source>
</evidence>
<dbReference type="OrthoDB" id="9806513at2"/>
<dbReference type="AlphaFoldDB" id="A0A1E8GQ39"/>
<reference evidence="4" key="1">
    <citation type="submission" date="2016-09" db="EMBL/GenBank/DDBJ databases">
        <title>Draft genome sequence of a novel species of the family Streptococcaceae isolated from flowers.</title>
        <authorList>
            <person name="Chuah L.-O."/>
            <person name="Yap K.-P."/>
            <person name="Thong K.L."/>
            <person name="Liong M.T."/>
            <person name="Ahmad R."/>
            <person name="Rusul G."/>
        </authorList>
    </citation>
    <scope>NUCLEOTIDE SEQUENCE [LARGE SCALE GENOMIC DNA]</scope>
    <source>
        <strain evidence="4">DF1</strain>
    </source>
</reference>
<dbReference type="EMBL" id="MKIR01000001">
    <property type="protein sequence ID" value="OFI50370.1"/>
    <property type="molecule type" value="Genomic_DNA"/>
</dbReference>
<dbReference type="GO" id="GO:0003700">
    <property type="term" value="F:DNA-binding transcription factor activity"/>
    <property type="evidence" value="ECO:0007669"/>
    <property type="project" value="InterPro"/>
</dbReference>
<dbReference type="GO" id="GO:0003677">
    <property type="term" value="F:DNA binding"/>
    <property type="evidence" value="ECO:0007669"/>
    <property type="project" value="UniProtKB-KW"/>
</dbReference>
<dbReference type="SUPFAM" id="SSF46955">
    <property type="entry name" value="Putative DNA-binding domain"/>
    <property type="match status" value="1"/>
</dbReference>
<feature type="domain" description="HTH merR-type" evidence="2">
    <location>
        <begin position="1"/>
        <end position="68"/>
    </location>
</feature>
<dbReference type="RefSeq" id="WP_070791090.1">
    <property type="nucleotide sequence ID" value="NZ_MKIR01000001.1"/>
</dbReference>
<dbReference type="PANTHER" id="PTHR30204:SF96">
    <property type="entry name" value="CHROMOSOME-ANCHORING PROTEIN RACA"/>
    <property type="match status" value="1"/>
</dbReference>
<dbReference type="SMART" id="SM00422">
    <property type="entry name" value="HTH_MERR"/>
    <property type="match status" value="1"/>
</dbReference>
<protein>
    <recommendedName>
        <fullName evidence="2">HTH merR-type domain-containing protein</fullName>
    </recommendedName>
</protein>
<dbReference type="STRING" id="1859473.BG261_00340"/>
<sequence>MYISEFVKNQSTTLDTVKFYIKNGLLTPEKDGSWYVFGEQDAGDFKNIVELKELGFSIKAIKRIKELHSTSCSTDEQWMENLSIVTDELADIDSKIAELMKRKIKLDKIRTELKEKLRRQDV</sequence>
<dbReference type="PANTHER" id="PTHR30204">
    <property type="entry name" value="REDOX-CYCLING DRUG-SENSING TRANSCRIPTIONAL ACTIVATOR SOXR"/>
    <property type="match status" value="1"/>
</dbReference>
<dbReference type="InterPro" id="IPR009061">
    <property type="entry name" value="DNA-bd_dom_put_sf"/>
</dbReference>
<gene>
    <name evidence="3" type="ORF">BG261_00340</name>
</gene>
<dbReference type="Pfam" id="PF13411">
    <property type="entry name" value="MerR_1"/>
    <property type="match status" value="1"/>
</dbReference>
<evidence type="ECO:0000313" key="4">
    <source>
        <dbReference type="Proteomes" id="UP000178622"/>
    </source>
</evidence>
<dbReference type="InterPro" id="IPR000551">
    <property type="entry name" value="MerR-type_HTH_dom"/>
</dbReference>
<keyword evidence="4" id="KW-1185">Reference proteome</keyword>
<name>A0A1E8GQ39_9LACT</name>
<proteinExistence type="predicted"/>
<keyword evidence="1" id="KW-0238">DNA-binding</keyword>
<accession>A0A1E8GQ39</accession>
<dbReference type="InterPro" id="IPR047057">
    <property type="entry name" value="MerR_fam"/>
</dbReference>
<evidence type="ECO:0000313" key="3">
    <source>
        <dbReference type="EMBL" id="OFI50370.1"/>
    </source>
</evidence>
<evidence type="ECO:0000259" key="2">
    <source>
        <dbReference type="SMART" id="SM00422"/>
    </source>
</evidence>